<evidence type="ECO:0000313" key="4">
    <source>
        <dbReference type="Proteomes" id="UP000019763"/>
    </source>
</evidence>
<feature type="coiled-coil region" evidence="2">
    <location>
        <begin position="651"/>
        <end position="743"/>
    </location>
</feature>
<comment type="caution">
    <text evidence="3">The sequence shown here is derived from an EMBL/GenBank/DDBJ whole genome shotgun (WGS) entry which is preliminary data.</text>
</comment>
<dbReference type="OMA" id="ENTHANM"/>
<feature type="coiled-coil region" evidence="2">
    <location>
        <begin position="340"/>
        <end position="466"/>
    </location>
</feature>
<feature type="coiled-coil region" evidence="2">
    <location>
        <begin position="1048"/>
        <end position="1096"/>
    </location>
</feature>
<gene>
    <name evidence="3" type="ORF">GNI_096120</name>
</gene>
<feature type="coiled-coil region" evidence="2">
    <location>
        <begin position="498"/>
        <end position="626"/>
    </location>
</feature>
<dbReference type="PANTHER" id="PTHR18870">
    <property type="entry name" value="PROTEIN TAG-278-RELATED"/>
    <property type="match status" value="1"/>
</dbReference>
<protein>
    <submittedName>
        <fullName evidence="3">Viral A-type inclusion protein</fullName>
    </submittedName>
</protein>
<keyword evidence="1 2" id="KW-0175">Coiled coil</keyword>
<evidence type="ECO:0000313" key="3">
    <source>
        <dbReference type="EMBL" id="EZG57971.1"/>
    </source>
</evidence>
<feature type="coiled-coil region" evidence="2">
    <location>
        <begin position="827"/>
        <end position="899"/>
    </location>
</feature>
<dbReference type="Proteomes" id="UP000019763">
    <property type="component" value="Unassembled WGS sequence"/>
</dbReference>
<dbReference type="RefSeq" id="XP_011131000.1">
    <property type="nucleotide sequence ID" value="XM_011132698.1"/>
</dbReference>
<evidence type="ECO:0000256" key="2">
    <source>
        <dbReference type="SAM" id="Coils"/>
    </source>
</evidence>
<accession>A0A023B509</accession>
<name>A0A023B509_GRENI</name>
<keyword evidence="4" id="KW-1185">Reference proteome</keyword>
<dbReference type="GeneID" id="22913417"/>
<feature type="coiled-coil region" evidence="2">
    <location>
        <begin position="1144"/>
        <end position="1182"/>
    </location>
</feature>
<dbReference type="PANTHER" id="PTHR18870:SF9">
    <property type="entry name" value="PROTEIN TAG-278-RELATED"/>
    <property type="match status" value="1"/>
</dbReference>
<proteinExistence type="predicted"/>
<sequence>MAVAVGGEETLYALRQELKLLRDEYQSVLGSLELASNQLRLRNRQLERFQETNDYCQKLLGRNSRLELEIARVQDENESRIREYTGRLQGTEEEKSSLRTQVLDQRERARELEHSLIEMELIKKNNERLRSQAADLSSRMSLLKKELDEATSARKAAEEGVGSLKDEYDKLLRIYTSQLNAIGETSETVETVAKENRSLVQQVSELKERLADRNTGFQKQLTELEMKYAAADSLAANRGQQLELIESQYEKLCETLGILKSKLANQDQDKELERLQKLLNDRELEYQLRISDLESKATGLGEKLKSYGEMHAVAGKLVQRNTELERLVSELSDPKSHFDLEKLRTEKESAEATAKRYAKDIKTLEIHLASMKKQLEKTGSITREDDEELRLAIIDALKEDHKREISDLELEYNEELRRIRKLHQNEINKLNEVTQEGRIALREQIKQELDREFEDKEKSMREACQKLVDEARVDMDKRLHLYQEKVDEHHKQILNSIERQNKHRIDQLKKEATAARQRYESALASVVAESDVKMAAAAEEMDRHLRDKDEEIQKMQALLVAAETKQNIEPSETNILRLQLEQLKSEMARDREEWLTEYNHMKKKYDDLLQKQLDEKEMEIEQLKTSPGRGGSGPAIARIEELIKLSTNATNNQSRELLESLQSSKLDLEEKNTLLQRNITSLEEDITLKEKEIDSLKRSIKRNSLIASSGQNIPSMKGILKRNEELEKKLTELSERHREEISTKMKEISHLRDTLRTRVRNSDRNSIEVIEVEKPETRKVISQLHDRIKRLEESRAQLASSLRSSQGGTEGRPVSRTLDATEMNHVHQNLQRHISELNKTIEEGNRLQKNSHQALSEAVDKRVENMKLEGMVSALRARLEEQQEKVKMMEEEMDNAARSVSSPVIVDNKLTSRKEDELAIEKHRLEETLEHMKTLLATKESGLTREIENRNEQMNIIEKTNSELSKALEWNKNLQAQLKDSFDVSPRVNFEKTEQLLTTLESENSSKAEGFQLEISRLQALIKERELDWRRLKEDSDVIQEQLRITSIEKMELLDKQHNQEVSRLKRELENRKDVIDGLTRELEDVRNNYRHSKEEGELRLTELVQKVSSHFSQQELLIARIQEEKDIDTERMKLEIQASIEAQTALEAVIQETRKTLSQKEEELKDLLDQLRVLAEEMTGDSISDELDVSKIREEYSRLANALTDSRSEVSRLTSYFEQLIRKQEQEVIFARQQQRTLGQWGDRLSAVEDGKAIDSKLLQYKGDVSKCRADLERYNQVAENMRPLIQNTLDSHLLTEPIQNLHTATDHIQEAQKHSKTLLHRVLNDSFGSKTFSSLVTKVQSFVNNTSDMHTSITRTSTGTSHSITVTIHSSATHLLGQWKRTLCPPNEA</sequence>
<reference evidence="3" key="1">
    <citation type="submission" date="2013-12" db="EMBL/GenBank/DDBJ databases">
        <authorList>
            <person name="Omoto C.K."/>
            <person name="Sibley D."/>
            <person name="Venepally P."/>
            <person name="Hadjithomas M."/>
            <person name="Karamycheva S."/>
            <person name="Brunk B."/>
            <person name="Roos D."/>
            <person name="Caler E."/>
            <person name="Lorenzi H."/>
        </authorList>
    </citation>
    <scope>NUCLEOTIDE SEQUENCE</scope>
</reference>
<dbReference type="EMBL" id="AFNH02000720">
    <property type="protein sequence ID" value="EZG57971.1"/>
    <property type="molecule type" value="Genomic_DNA"/>
</dbReference>
<evidence type="ECO:0000256" key="1">
    <source>
        <dbReference type="ARBA" id="ARBA00023054"/>
    </source>
</evidence>
<dbReference type="VEuPathDB" id="CryptoDB:GNI_096120"/>
<organism evidence="3 4">
    <name type="scientific">Gregarina niphandrodes</name>
    <name type="common">Septate eugregarine</name>
    <dbReference type="NCBI Taxonomy" id="110365"/>
    <lineage>
        <taxon>Eukaryota</taxon>
        <taxon>Sar</taxon>
        <taxon>Alveolata</taxon>
        <taxon>Apicomplexa</taxon>
        <taxon>Conoidasida</taxon>
        <taxon>Gregarinasina</taxon>
        <taxon>Eugregarinorida</taxon>
        <taxon>Gregarinidae</taxon>
        <taxon>Gregarina</taxon>
    </lineage>
</organism>
<feature type="coiled-coil region" evidence="2">
    <location>
        <begin position="32"/>
        <end position="227"/>
    </location>
</feature>